<dbReference type="Gene3D" id="3.30.1330.10">
    <property type="entry name" value="PurM-like, N-terminal domain"/>
    <property type="match status" value="1"/>
</dbReference>
<evidence type="ECO:0000313" key="5">
    <source>
        <dbReference type="EMBL" id="REF86241.1"/>
    </source>
</evidence>
<feature type="binding site" evidence="2">
    <location>
        <position position="73"/>
    </location>
    <ligand>
        <name>Mg(2+)</name>
        <dbReference type="ChEBI" id="CHEBI:18420"/>
        <label>4</label>
    </ligand>
</feature>
<dbReference type="OrthoDB" id="9802811at2"/>
<name>A0A3D9YX14_9HYPH</name>
<evidence type="ECO:0000256" key="2">
    <source>
        <dbReference type="HAMAP-Rule" id="MF_02128"/>
    </source>
</evidence>
<dbReference type="GO" id="GO:0009228">
    <property type="term" value="P:thiamine biosynthetic process"/>
    <property type="evidence" value="ECO:0007669"/>
    <property type="project" value="UniProtKB-KW"/>
</dbReference>
<feature type="domain" description="PurM-like C-terminal" evidence="4">
    <location>
        <begin position="153"/>
        <end position="301"/>
    </location>
</feature>
<keyword evidence="2" id="KW-0067">ATP-binding</keyword>
<keyword evidence="2" id="KW-0460">Magnesium</keyword>
<feature type="binding site" evidence="2">
    <location>
        <position position="73"/>
    </location>
    <ligand>
        <name>Mg(2+)</name>
        <dbReference type="ChEBI" id="CHEBI:18420"/>
        <label>2</label>
    </ligand>
</feature>
<feature type="binding site" evidence="2">
    <location>
        <position position="219"/>
    </location>
    <ligand>
        <name>ATP</name>
        <dbReference type="ChEBI" id="CHEBI:30616"/>
    </ligand>
</feature>
<feature type="binding site" evidence="2">
    <location>
        <position position="220"/>
    </location>
    <ligand>
        <name>Mg(2+)</name>
        <dbReference type="ChEBI" id="CHEBI:18420"/>
        <label>5</label>
    </ligand>
</feature>
<dbReference type="SUPFAM" id="SSF56042">
    <property type="entry name" value="PurM C-terminal domain-like"/>
    <property type="match status" value="1"/>
</dbReference>
<dbReference type="PANTHER" id="PTHR30270:SF0">
    <property type="entry name" value="THIAMINE-MONOPHOSPHATE KINASE"/>
    <property type="match status" value="1"/>
</dbReference>
<proteinExistence type="inferred from homology"/>
<dbReference type="InterPro" id="IPR016188">
    <property type="entry name" value="PurM-like_N"/>
</dbReference>
<feature type="binding site" evidence="2">
    <location>
        <position position="52"/>
    </location>
    <ligand>
        <name>substrate</name>
    </ligand>
</feature>
<evidence type="ECO:0000259" key="4">
    <source>
        <dbReference type="Pfam" id="PF02769"/>
    </source>
</evidence>
<dbReference type="UniPathway" id="UPA00060">
    <property type="reaction ID" value="UER00142"/>
</dbReference>
<dbReference type="GO" id="GO:0009229">
    <property type="term" value="P:thiamine diphosphate biosynthetic process"/>
    <property type="evidence" value="ECO:0007669"/>
    <property type="project" value="UniProtKB-UniRule"/>
</dbReference>
<evidence type="ECO:0000313" key="6">
    <source>
        <dbReference type="Proteomes" id="UP000256900"/>
    </source>
</evidence>
<accession>A0A3D9YX14</accession>
<feature type="binding site" evidence="2">
    <location>
        <begin position="120"/>
        <end position="121"/>
    </location>
    <ligand>
        <name>ATP</name>
        <dbReference type="ChEBI" id="CHEBI:30616"/>
    </ligand>
</feature>
<dbReference type="GO" id="GO:0009030">
    <property type="term" value="F:thiamine-phosphate kinase activity"/>
    <property type="evidence" value="ECO:0007669"/>
    <property type="project" value="UniProtKB-UniRule"/>
</dbReference>
<feature type="binding site" evidence="2">
    <location>
        <position position="217"/>
    </location>
    <ligand>
        <name>Mg(2+)</name>
        <dbReference type="ChEBI" id="CHEBI:18420"/>
        <label>3</label>
    </ligand>
</feature>
<dbReference type="Proteomes" id="UP000256900">
    <property type="component" value="Unassembled WGS sequence"/>
</dbReference>
<feature type="binding site" evidence="2">
    <location>
        <position position="73"/>
    </location>
    <ligand>
        <name>Mg(2+)</name>
        <dbReference type="ChEBI" id="CHEBI:18420"/>
        <label>3</label>
    </ligand>
</feature>
<comment type="caution">
    <text evidence="5">The sequence shown here is derived from an EMBL/GenBank/DDBJ whole genome shotgun (WGS) entry which is preliminary data.</text>
</comment>
<dbReference type="CDD" id="cd02194">
    <property type="entry name" value="ThiL"/>
    <property type="match status" value="1"/>
</dbReference>
<organism evidence="5 6">
    <name type="scientific">Methylovirgula ligni</name>
    <dbReference type="NCBI Taxonomy" id="569860"/>
    <lineage>
        <taxon>Bacteria</taxon>
        <taxon>Pseudomonadati</taxon>
        <taxon>Pseudomonadota</taxon>
        <taxon>Alphaproteobacteria</taxon>
        <taxon>Hyphomicrobiales</taxon>
        <taxon>Beijerinckiaceae</taxon>
        <taxon>Methylovirgula</taxon>
    </lineage>
</organism>
<feature type="binding site" evidence="2">
    <location>
        <position position="121"/>
    </location>
    <ligand>
        <name>Mg(2+)</name>
        <dbReference type="ChEBI" id="CHEBI:18420"/>
        <label>1</label>
    </ligand>
</feature>
<reference evidence="5 6" key="1">
    <citation type="submission" date="2018-08" db="EMBL/GenBank/DDBJ databases">
        <title>Genomic Encyclopedia of Type Strains, Phase IV (KMG-IV): sequencing the most valuable type-strain genomes for metagenomic binning, comparative biology and taxonomic classification.</title>
        <authorList>
            <person name="Goeker M."/>
        </authorList>
    </citation>
    <scope>NUCLEOTIDE SEQUENCE [LARGE SCALE GENOMIC DNA]</scope>
    <source>
        <strain evidence="5 6">BW863</strain>
    </source>
</reference>
<dbReference type="GO" id="GO:0005524">
    <property type="term" value="F:ATP binding"/>
    <property type="evidence" value="ECO:0007669"/>
    <property type="project" value="UniProtKB-UniRule"/>
</dbReference>
<dbReference type="SUPFAM" id="SSF55326">
    <property type="entry name" value="PurM N-terminal domain-like"/>
    <property type="match status" value="1"/>
</dbReference>
<dbReference type="Pfam" id="PF02769">
    <property type="entry name" value="AIRS_C"/>
    <property type="match status" value="1"/>
</dbReference>
<feature type="binding site" evidence="2">
    <location>
        <position position="28"/>
    </location>
    <ligand>
        <name>Mg(2+)</name>
        <dbReference type="ChEBI" id="CHEBI:18420"/>
        <label>3</label>
    </ligand>
</feature>
<dbReference type="AlphaFoldDB" id="A0A3D9YX14"/>
<feature type="binding site" evidence="2">
    <location>
        <position position="45"/>
    </location>
    <ligand>
        <name>Mg(2+)</name>
        <dbReference type="ChEBI" id="CHEBI:18420"/>
        <label>2</label>
    </ligand>
</feature>
<dbReference type="InterPro" id="IPR036676">
    <property type="entry name" value="PurM-like_C_sf"/>
</dbReference>
<comment type="caution">
    <text evidence="2">Lacks conserved residue(s) required for the propagation of feature annotation.</text>
</comment>
<dbReference type="HAMAP" id="MF_02128">
    <property type="entry name" value="TMP_kinase"/>
    <property type="match status" value="1"/>
</dbReference>
<feature type="binding site" evidence="2">
    <location>
        <position position="147"/>
    </location>
    <ligand>
        <name>ATP</name>
        <dbReference type="ChEBI" id="CHEBI:30616"/>
    </ligand>
</feature>
<keyword evidence="2" id="KW-0479">Metal-binding</keyword>
<comment type="pathway">
    <text evidence="2">Cofactor biosynthesis; thiamine diphosphate biosynthesis; thiamine diphosphate from thiamine phosphate: step 1/1.</text>
</comment>
<dbReference type="PANTHER" id="PTHR30270">
    <property type="entry name" value="THIAMINE-MONOPHOSPHATE KINASE"/>
    <property type="match status" value="1"/>
</dbReference>
<feature type="binding site" evidence="2">
    <location>
        <position position="43"/>
    </location>
    <ligand>
        <name>Mg(2+)</name>
        <dbReference type="ChEBI" id="CHEBI:18420"/>
        <label>4</label>
    </ligand>
</feature>
<dbReference type="NCBIfam" id="TIGR01379">
    <property type="entry name" value="thiL"/>
    <property type="match status" value="1"/>
</dbReference>
<feature type="binding site" evidence="2">
    <location>
        <position position="267"/>
    </location>
    <ligand>
        <name>substrate</name>
    </ligand>
</feature>
<feature type="domain" description="PurM-like N-terminal" evidence="3">
    <location>
        <begin position="27"/>
        <end position="139"/>
    </location>
</feature>
<dbReference type="InterPro" id="IPR010918">
    <property type="entry name" value="PurM-like_C_dom"/>
</dbReference>
<keyword evidence="2 5" id="KW-0418">Kinase</keyword>
<keyword evidence="2" id="KW-0808">Transferase</keyword>
<dbReference type="InterPro" id="IPR006283">
    <property type="entry name" value="ThiL-like"/>
</dbReference>
<feature type="binding site" evidence="2">
    <location>
        <position position="45"/>
    </location>
    <ligand>
        <name>Mg(2+)</name>
        <dbReference type="ChEBI" id="CHEBI:18420"/>
        <label>1</label>
    </ligand>
</feature>
<keyword evidence="2" id="KW-0547">Nucleotide-binding</keyword>
<dbReference type="InterPro" id="IPR036921">
    <property type="entry name" value="PurM-like_N_sf"/>
</dbReference>
<evidence type="ECO:0000259" key="3">
    <source>
        <dbReference type="Pfam" id="PF00586"/>
    </source>
</evidence>
<dbReference type="RefSeq" id="WP_115836799.1">
    <property type="nucleotide sequence ID" value="NZ_CP025086.1"/>
</dbReference>
<dbReference type="PIRSF" id="PIRSF005303">
    <property type="entry name" value="Thiam_monoph_kin"/>
    <property type="match status" value="1"/>
</dbReference>
<evidence type="ECO:0000256" key="1">
    <source>
        <dbReference type="ARBA" id="ARBA00022977"/>
    </source>
</evidence>
<dbReference type="Gene3D" id="3.90.650.10">
    <property type="entry name" value="PurM-like C-terminal domain"/>
    <property type="match status" value="1"/>
</dbReference>
<comment type="catalytic activity">
    <reaction evidence="2">
        <text>thiamine phosphate + ATP = thiamine diphosphate + ADP</text>
        <dbReference type="Rhea" id="RHEA:15913"/>
        <dbReference type="ChEBI" id="CHEBI:30616"/>
        <dbReference type="ChEBI" id="CHEBI:37575"/>
        <dbReference type="ChEBI" id="CHEBI:58937"/>
        <dbReference type="ChEBI" id="CHEBI:456216"/>
        <dbReference type="EC" id="2.7.4.16"/>
    </reaction>
</comment>
<protein>
    <recommendedName>
        <fullName evidence="2">Thiamine-monophosphate kinase</fullName>
        <shortName evidence="2">TMP kinase</shortName>
        <shortName evidence="2">Thiamine-phosphate kinase</shortName>
        <ecNumber evidence="2">2.7.4.16</ecNumber>
    </recommendedName>
</protein>
<dbReference type="GO" id="GO:0000287">
    <property type="term" value="F:magnesium ion binding"/>
    <property type="evidence" value="ECO:0007669"/>
    <property type="project" value="UniProtKB-UniRule"/>
</dbReference>
<gene>
    <name evidence="2" type="primary">thiL</name>
    <name evidence="5" type="ORF">DES32_2290</name>
</gene>
<dbReference type="EMBL" id="QUMO01000003">
    <property type="protein sequence ID" value="REF86241.1"/>
    <property type="molecule type" value="Genomic_DNA"/>
</dbReference>
<sequence length="327" mass="33905">MTRPGEDEIIEKYFAPLSGPAGLGLADDAAAFAPPPGQDLVVTKDMLCAGVHFFADDPPGAIARKALRVNLSDLAAKGAEPLGFLLGLALPDDWTPDWLAAFAAGLGEDAAAYRCPLIGGDTVKSPGALTLSITALGSVPAGLRLTRSRVAENDILYVSGTIGDAVLGLGLRGLPPPAWGLELSAESQVFLRERYLLPQPRLTLRAALRASAHAAMDISDGLAGDLAKMLRLSGLTAEIGEVPFSAAAQEALRAEDGLIAALLTGGDDYEILAAVPPDMAASFERAAAAAQVPVRRIGVARRGTTPPVFHDTAGRAIQLKSLSYGHF</sequence>
<comment type="miscellaneous">
    <text evidence="2">Reaction mechanism of ThiL seems to utilize a direct, inline transfer of the gamma-phosphate of ATP to TMP rather than a phosphorylated enzyme intermediate.</text>
</comment>
<feature type="binding site" evidence="2">
    <location>
        <position position="28"/>
    </location>
    <ligand>
        <name>Mg(2+)</name>
        <dbReference type="ChEBI" id="CHEBI:18420"/>
        <label>4</label>
    </ligand>
</feature>
<comment type="similarity">
    <text evidence="2">Belongs to the thiamine-monophosphate kinase family.</text>
</comment>
<comment type="function">
    <text evidence="2">Catalyzes the ATP-dependent phosphorylation of thiamine-monophosphate (TMP) to form thiamine-pyrophosphate (TPP), the active form of vitamin B1.</text>
</comment>
<feature type="binding site" evidence="2">
    <location>
        <position position="324"/>
    </location>
    <ligand>
        <name>substrate</name>
    </ligand>
</feature>
<keyword evidence="1 2" id="KW-0784">Thiamine biosynthesis</keyword>
<dbReference type="Pfam" id="PF00586">
    <property type="entry name" value="AIRS"/>
    <property type="match status" value="1"/>
</dbReference>
<keyword evidence="6" id="KW-1185">Reference proteome</keyword>
<dbReference type="EC" id="2.7.4.16" evidence="2"/>